<dbReference type="Gene3D" id="1.10.540.10">
    <property type="entry name" value="Acyl-CoA dehydrogenase/oxidase, N-terminal domain"/>
    <property type="match status" value="1"/>
</dbReference>
<dbReference type="SUPFAM" id="SSF56645">
    <property type="entry name" value="Acyl-CoA dehydrogenase NM domain-like"/>
    <property type="match status" value="1"/>
</dbReference>
<proteinExistence type="predicted"/>
<dbReference type="Gene3D" id="2.40.110.10">
    <property type="entry name" value="Butyryl-CoA Dehydrogenase, subunit A, domain 2"/>
    <property type="match status" value="1"/>
</dbReference>
<dbReference type="Gene3D" id="1.20.140.10">
    <property type="entry name" value="Butyryl-CoA Dehydrogenase, subunit A, domain 3"/>
    <property type="match status" value="1"/>
</dbReference>
<evidence type="ECO:0000313" key="2">
    <source>
        <dbReference type="EMBL" id="PRD55854.1"/>
    </source>
</evidence>
<reference evidence="2 3" key="1">
    <citation type="submission" date="2018-02" db="EMBL/GenBank/DDBJ databases">
        <title>The draft genome of Sphingobacterium gobiense H7.</title>
        <authorList>
            <person name="Li L."/>
            <person name="Liu L."/>
            <person name="Zhang X."/>
            <person name="Wang T."/>
            <person name="Liang L."/>
        </authorList>
    </citation>
    <scope>NUCLEOTIDE SEQUENCE [LARGE SCALE GENOMIC DNA]</scope>
    <source>
        <strain evidence="2 3">ACCC 05757</strain>
    </source>
</reference>
<dbReference type="GO" id="GO:0050660">
    <property type="term" value="F:flavin adenine dinucleotide binding"/>
    <property type="evidence" value="ECO:0007669"/>
    <property type="project" value="InterPro"/>
</dbReference>
<gene>
    <name evidence="2" type="ORF">C5749_00755</name>
</gene>
<dbReference type="PIRSF" id="PIRSF016578">
    <property type="entry name" value="HsaA"/>
    <property type="match status" value="1"/>
</dbReference>
<dbReference type="Proteomes" id="UP000238642">
    <property type="component" value="Unassembled WGS sequence"/>
</dbReference>
<dbReference type="InterPro" id="IPR009100">
    <property type="entry name" value="AcylCoA_DH/oxidase_NM_dom_sf"/>
</dbReference>
<organism evidence="2 3">
    <name type="scientific">Sphingobacterium gobiense</name>
    <dbReference type="NCBI Taxonomy" id="1382456"/>
    <lineage>
        <taxon>Bacteria</taxon>
        <taxon>Pseudomonadati</taxon>
        <taxon>Bacteroidota</taxon>
        <taxon>Sphingobacteriia</taxon>
        <taxon>Sphingobacteriales</taxon>
        <taxon>Sphingobacteriaceae</taxon>
        <taxon>Sphingobacterium</taxon>
    </lineage>
</organism>
<dbReference type="InterPro" id="IPR046373">
    <property type="entry name" value="Acyl-CoA_Oxase/DH_mid-dom_sf"/>
</dbReference>
<feature type="domain" description="Acyl-CoA dehydrogenase/oxidase N-terminal" evidence="1">
    <location>
        <begin position="17"/>
        <end position="76"/>
    </location>
</feature>
<keyword evidence="3" id="KW-1185">Reference proteome</keyword>
<comment type="caution">
    <text evidence="2">The sequence shown here is derived from an EMBL/GenBank/DDBJ whole genome shotgun (WGS) entry which is preliminary data.</text>
</comment>
<dbReference type="GO" id="GO:0016627">
    <property type="term" value="F:oxidoreductase activity, acting on the CH-CH group of donors"/>
    <property type="evidence" value="ECO:0007669"/>
    <property type="project" value="InterPro"/>
</dbReference>
<name>A0A2S9JRH9_9SPHI</name>
<dbReference type="InterPro" id="IPR037069">
    <property type="entry name" value="AcylCoA_DH/ox_N_sf"/>
</dbReference>
<accession>A0A2S9JRH9</accession>
<dbReference type="Pfam" id="PF02771">
    <property type="entry name" value="Acyl-CoA_dh_N"/>
    <property type="match status" value="1"/>
</dbReference>
<dbReference type="OrthoDB" id="1170793at2"/>
<dbReference type="RefSeq" id="WP_105722103.1">
    <property type="nucleotide sequence ID" value="NZ_PVBS01000001.1"/>
</dbReference>
<sequence>MMLNTESRYLIKDSVRESIQRKALAPELLELIYRQNWFNLWVPKVYGGLNAELKEGCQLLEELAYIDGGFAWTVTLCAGANMFVGFIDSTLAETIFKQDKVCWGGSGKPSGRADKMGNSFIISGAWKYATGAPHLTHFTLNAWIYEDGEPVVDETGNPVYHSFFIDREDVLIHYDWDTFGLECTASHSFSISELKVREERAFDLHPDKRTSDEPIFYYPFMTFAECTLAVNYVGMFRRFLDLLEKQLLIKASDPEPAAEKGKILFKKVDAVRSAFEEKRNRLYQLIAATWNKREPKKEFLVEIATLSRDLTHDVRIGTIDLFPYTGIAGAQRDNELNIVFRHIFTASQHALLNIP</sequence>
<evidence type="ECO:0000313" key="3">
    <source>
        <dbReference type="Proteomes" id="UP000238642"/>
    </source>
</evidence>
<dbReference type="InterPro" id="IPR013786">
    <property type="entry name" value="AcylCoA_DH/ox_N"/>
</dbReference>
<evidence type="ECO:0000259" key="1">
    <source>
        <dbReference type="Pfam" id="PF02771"/>
    </source>
</evidence>
<dbReference type="EMBL" id="PVBS01000001">
    <property type="protein sequence ID" value="PRD55854.1"/>
    <property type="molecule type" value="Genomic_DNA"/>
</dbReference>
<protein>
    <submittedName>
        <fullName evidence="2">Acyl-CoA dehydrogenase</fullName>
    </submittedName>
</protein>
<dbReference type="AlphaFoldDB" id="A0A2S9JRH9"/>